<keyword evidence="2" id="KW-0808">Transferase</keyword>
<dbReference type="PANTHER" id="PTHR43464:SF19">
    <property type="entry name" value="UBIQUINONE BIOSYNTHESIS O-METHYLTRANSFERASE, MITOCHONDRIAL"/>
    <property type="match status" value="1"/>
</dbReference>
<proteinExistence type="predicted"/>
<evidence type="ECO:0000313" key="5">
    <source>
        <dbReference type="Proteomes" id="UP001501594"/>
    </source>
</evidence>
<comment type="caution">
    <text evidence="4">The sequence shown here is derived from an EMBL/GenBank/DDBJ whole genome shotgun (WGS) entry which is preliminary data.</text>
</comment>
<dbReference type="Gene3D" id="3.40.50.150">
    <property type="entry name" value="Vaccinia Virus protein VP39"/>
    <property type="match status" value="1"/>
</dbReference>
<dbReference type="EMBL" id="BAABAU010000003">
    <property type="protein sequence ID" value="GAA4266802.1"/>
    <property type="molecule type" value="Genomic_DNA"/>
</dbReference>
<dbReference type="GO" id="GO:0008168">
    <property type="term" value="F:methyltransferase activity"/>
    <property type="evidence" value="ECO:0007669"/>
    <property type="project" value="UniProtKB-KW"/>
</dbReference>
<evidence type="ECO:0000313" key="4">
    <source>
        <dbReference type="EMBL" id="GAA4266802.1"/>
    </source>
</evidence>
<dbReference type="CDD" id="cd02440">
    <property type="entry name" value="AdoMet_MTases"/>
    <property type="match status" value="1"/>
</dbReference>
<organism evidence="4 5">
    <name type="scientific">Frondihabitans peucedani</name>
    <dbReference type="NCBI Taxonomy" id="598626"/>
    <lineage>
        <taxon>Bacteria</taxon>
        <taxon>Bacillati</taxon>
        <taxon>Actinomycetota</taxon>
        <taxon>Actinomycetes</taxon>
        <taxon>Micrococcales</taxon>
        <taxon>Microbacteriaceae</taxon>
        <taxon>Frondihabitans</taxon>
    </lineage>
</organism>
<evidence type="ECO:0000256" key="2">
    <source>
        <dbReference type="ARBA" id="ARBA00022679"/>
    </source>
</evidence>
<dbReference type="InterPro" id="IPR029063">
    <property type="entry name" value="SAM-dependent_MTases_sf"/>
</dbReference>
<accession>A0ABP8E3L7</accession>
<dbReference type="RefSeq" id="WP_344796511.1">
    <property type="nucleotide sequence ID" value="NZ_BAABAU010000003.1"/>
</dbReference>
<dbReference type="Pfam" id="PF05401">
    <property type="entry name" value="NodS"/>
    <property type="match status" value="1"/>
</dbReference>
<gene>
    <name evidence="4" type="ORF">GCM10022256_24140</name>
</gene>
<sequence>MIALDAAEAHFDARHEGKGDPWGLERRWYEIRKRRILLASLPEERLGRVLEIGCSVGISTLDLAERSDSILAVDVSGEAVRTARERLAAVSHARVERWDVTDGLPEGEFDLVVLSEVGYYLSLESLGVLLERARGILSATGTIAACHWRPVEGDFLQSGDDVHRAVTELDGFTTLVHHVEADFVLDVVGRDQRSVAERTELR</sequence>
<protein>
    <submittedName>
        <fullName evidence="4">SAM-dependent methyltransferase</fullName>
    </submittedName>
</protein>
<name>A0ABP8E3L7_9MICO</name>
<dbReference type="SUPFAM" id="SSF53335">
    <property type="entry name" value="S-adenosyl-L-methionine-dependent methyltransferases"/>
    <property type="match status" value="1"/>
</dbReference>
<keyword evidence="5" id="KW-1185">Reference proteome</keyword>
<evidence type="ECO:0000256" key="3">
    <source>
        <dbReference type="ARBA" id="ARBA00022691"/>
    </source>
</evidence>
<dbReference type="GO" id="GO:0032259">
    <property type="term" value="P:methylation"/>
    <property type="evidence" value="ECO:0007669"/>
    <property type="project" value="UniProtKB-KW"/>
</dbReference>
<keyword evidence="3" id="KW-0949">S-adenosyl-L-methionine</keyword>
<keyword evidence="1 4" id="KW-0489">Methyltransferase</keyword>
<evidence type="ECO:0000256" key="1">
    <source>
        <dbReference type="ARBA" id="ARBA00022603"/>
    </source>
</evidence>
<dbReference type="PANTHER" id="PTHR43464">
    <property type="entry name" value="METHYLTRANSFERASE"/>
    <property type="match status" value="1"/>
</dbReference>
<dbReference type="Proteomes" id="UP001501594">
    <property type="component" value="Unassembled WGS sequence"/>
</dbReference>
<dbReference type="InterPro" id="IPR008715">
    <property type="entry name" value="SAM-MeTfrase_NodS-like"/>
</dbReference>
<reference evidence="5" key="1">
    <citation type="journal article" date="2019" name="Int. J. Syst. Evol. Microbiol.">
        <title>The Global Catalogue of Microorganisms (GCM) 10K type strain sequencing project: providing services to taxonomists for standard genome sequencing and annotation.</title>
        <authorList>
            <consortium name="The Broad Institute Genomics Platform"/>
            <consortium name="The Broad Institute Genome Sequencing Center for Infectious Disease"/>
            <person name="Wu L."/>
            <person name="Ma J."/>
        </authorList>
    </citation>
    <scope>NUCLEOTIDE SEQUENCE [LARGE SCALE GENOMIC DNA]</scope>
    <source>
        <strain evidence="5">JCM 17442</strain>
    </source>
</reference>